<keyword evidence="1" id="KW-0732">Signal</keyword>
<evidence type="ECO:0000313" key="3">
    <source>
        <dbReference type="EMBL" id="MED5016291.1"/>
    </source>
</evidence>
<proteinExistence type="predicted"/>
<dbReference type="InterPro" id="IPR015943">
    <property type="entry name" value="WD40/YVTN_repeat-like_dom_sf"/>
</dbReference>
<evidence type="ECO:0000313" key="4">
    <source>
        <dbReference type="Proteomes" id="UP001343257"/>
    </source>
</evidence>
<dbReference type="SMART" id="SM00564">
    <property type="entry name" value="PQQ"/>
    <property type="match status" value="5"/>
</dbReference>
<name>A0ABU6PN48_9BACL</name>
<keyword evidence="4" id="KW-1185">Reference proteome</keyword>
<dbReference type="Proteomes" id="UP001343257">
    <property type="component" value="Unassembled WGS sequence"/>
</dbReference>
<dbReference type="PANTHER" id="PTHR34512">
    <property type="entry name" value="CELL SURFACE PROTEIN"/>
    <property type="match status" value="1"/>
</dbReference>
<reference evidence="3 4" key="1">
    <citation type="submission" date="2023-03" db="EMBL/GenBank/DDBJ databases">
        <title>Bacillus Genome Sequencing.</title>
        <authorList>
            <person name="Dunlap C."/>
        </authorList>
    </citation>
    <scope>NUCLEOTIDE SEQUENCE [LARGE SCALE GENOMIC DNA]</scope>
    <source>
        <strain evidence="3 4">NRS-52</strain>
    </source>
</reference>
<feature type="domain" description="Pyrrolo-quinoline quinone repeat" evidence="2">
    <location>
        <begin position="116"/>
        <end position="363"/>
    </location>
</feature>
<evidence type="ECO:0000259" key="2">
    <source>
        <dbReference type="Pfam" id="PF13360"/>
    </source>
</evidence>
<dbReference type="EMBL" id="JARTLD010000007">
    <property type="protein sequence ID" value="MED5016291.1"/>
    <property type="molecule type" value="Genomic_DNA"/>
</dbReference>
<dbReference type="InterPro" id="IPR002372">
    <property type="entry name" value="PQQ_rpt_dom"/>
</dbReference>
<feature type="signal peptide" evidence="1">
    <location>
        <begin position="1"/>
        <end position="30"/>
    </location>
</feature>
<dbReference type="RefSeq" id="WP_328275298.1">
    <property type="nucleotide sequence ID" value="NZ_JARTLD010000007.1"/>
</dbReference>
<protein>
    <submittedName>
        <fullName evidence="3">PQQ-binding-like beta-propeller repeat protein</fullName>
    </submittedName>
</protein>
<dbReference type="Pfam" id="PF13360">
    <property type="entry name" value="PQQ_2"/>
    <property type="match status" value="1"/>
</dbReference>
<dbReference type="InterPro" id="IPR011047">
    <property type="entry name" value="Quinoprotein_ADH-like_sf"/>
</dbReference>
<dbReference type="SUPFAM" id="SSF50998">
    <property type="entry name" value="Quinoprotein alcohol dehydrogenase-like"/>
    <property type="match status" value="1"/>
</dbReference>
<comment type="caution">
    <text evidence="3">The sequence shown here is derived from an EMBL/GenBank/DDBJ whole genome shotgun (WGS) entry which is preliminary data.</text>
</comment>
<accession>A0ABU6PN48</accession>
<dbReference type="Gene3D" id="2.130.10.10">
    <property type="entry name" value="YVTN repeat-like/Quinoprotein amine dehydrogenase"/>
    <property type="match status" value="1"/>
</dbReference>
<organism evidence="3 4">
    <name type="scientific">Paenibacillus chibensis</name>
    <dbReference type="NCBI Taxonomy" id="59846"/>
    <lineage>
        <taxon>Bacteria</taxon>
        <taxon>Bacillati</taxon>
        <taxon>Bacillota</taxon>
        <taxon>Bacilli</taxon>
        <taxon>Bacillales</taxon>
        <taxon>Paenibacillaceae</taxon>
        <taxon>Paenibacillus</taxon>
    </lineage>
</organism>
<feature type="chain" id="PRO_5045530170" evidence="1">
    <location>
        <begin position="31"/>
        <end position="441"/>
    </location>
</feature>
<dbReference type="InterPro" id="IPR018391">
    <property type="entry name" value="PQQ_b-propeller_rpt"/>
</dbReference>
<dbReference type="PANTHER" id="PTHR34512:SF30">
    <property type="entry name" value="OUTER MEMBRANE PROTEIN ASSEMBLY FACTOR BAMB"/>
    <property type="match status" value="1"/>
</dbReference>
<sequence length="441" mass="46931">MKSNKQIRAGVLSALAAAILWGGAPLPAIHADSPAVSYSSWAAEPVKAPLQKPQWTAAVDPGSSSAVTDLGSVLSFSGKKLIALNLATGAKIFTYGSRLKPAVKAAGGNAFGIGEDGHVYAVNAKTGKELWHTAAGMTDADAPDVFGGDVVYVTSENAVIALDAKTGKQRWKAAEEQAEYAGSITMEKDGVVFVSYVLSGALSYSQVNAIDKSTGQILWKADHHETPIGVKDGLVYTAAESTPFEEVTDSSQYKMTLSVLNAKTGKTVGERVYTWPKAEPGSSSSGYSGSMLLDGNDLYLVTENAIFKYDFSHYEPDGKPVKKWMKPDSRITLIGSVHAGRIYFMNYATNEVIGMKLGDGQKVNWRTDNQVVQTDIYGNGVYIGQSDGIFHGYNLQTTAPAFTVQTGSRNYGPTLRSGNILVIQAKDAGKLIAVPVPKALQ</sequence>
<gene>
    <name evidence="3" type="ORF">P9847_03100</name>
</gene>
<evidence type="ECO:0000256" key="1">
    <source>
        <dbReference type="SAM" id="SignalP"/>
    </source>
</evidence>